<evidence type="ECO:0000313" key="4">
    <source>
        <dbReference type="Proteomes" id="UP000528608"/>
    </source>
</evidence>
<accession>A0A2N8NYI8</accession>
<protein>
    <submittedName>
        <fullName evidence="2">Uncharacterized protein</fullName>
    </submittedName>
</protein>
<reference evidence="1 4" key="3">
    <citation type="submission" date="2020-08" db="EMBL/GenBank/DDBJ databases">
        <title>Genomic Encyclopedia of Type Strains, Phase III (KMG-III): the genomes of soil and plant-associated and newly described type strains.</title>
        <authorList>
            <person name="Whitman W."/>
        </authorList>
    </citation>
    <scope>NUCLEOTIDE SEQUENCE [LARGE SCALE GENOMIC DNA]</scope>
    <source>
        <strain evidence="1 4">CECT 3259</strain>
    </source>
</reference>
<dbReference type="Proteomes" id="UP000528608">
    <property type="component" value="Unassembled WGS sequence"/>
</dbReference>
<dbReference type="OrthoDB" id="4325844at2"/>
<dbReference type="AlphaFoldDB" id="A0A2N8NYI8"/>
<dbReference type="EMBL" id="LGUI01000003">
    <property type="protein sequence ID" value="PNE33836.1"/>
    <property type="molecule type" value="Genomic_DNA"/>
</dbReference>
<gene>
    <name evidence="2" type="ORF">AF335_13665</name>
    <name evidence="1" type="ORF">FHS36_004852</name>
</gene>
<keyword evidence="3" id="KW-1185">Reference proteome</keyword>
<dbReference type="RefSeq" id="WP_102918620.1">
    <property type="nucleotide sequence ID" value="NZ_JACHJF010000018.1"/>
</dbReference>
<evidence type="ECO:0000313" key="1">
    <source>
        <dbReference type="EMBL" id="MBB5121398.1"/>
    </source>
</evidence>
<comment type="caution">
    <text evidence="2">The sequence shown here is derived from an EMBL/GenBank/DDBJ whole genome shotgun (WGS) entry which is preliminary data.</text>
</comment>
<reference evidence="3" key="2">
    <citation type="submission" date="2015-07" db="EMBL/GenBank/DDBJ databases">
        <authorList>
            <person name="Graham D.E."/>
            <person name="Giannone R.J."/>
            <person name="Gulvik C.A."/>
            <person name="Hettich R.L."/>
            <person name="Klingeman D.M."/>
            <person name="Mahan K.M."/>
            <person name="Parry R.J."/>
            <person name="Spain J.C."/>
        </authorList>
    </citation>
    <scope>NUCLEOTIDE SEQUENCE [LARGE SCALE GENOMIC DNA]</scope>
    <source>
        <strain evidence="3">ATCC 27428</strain>
    </source>
</reference>
<organism evidence="2 3">
    <name type="scientific">Streptomyces eurocidicus</name>
    <name type="common">Streptoverticillium eurocidicus</name>
    <dbReference type="NCBI Taxonomy" id="66423"/>
    <lineage>
        <taxon>Bacteria</taxon>
        <taxon>Bacillati</taxon>
        <taxon>Actinomycetota</taxon>
        <taxon>Actinomycetes</taxon>
        <taxon>Kitasatosporales</taxon>
        <taxon>Streptomycetaceae</taxon>
        <taxon>Streptomyces</taxon>
    </lineage>
</organism>
<evidence type="ECO:0000313" key="3">
    <source>
        <dbReference type="Proteomes" id="UP000235945"/>
    </source>
</evidence>
<dbReference type="Proteomes" id="UP000235945">
    <property type="component" value="Unassembled WGS sequence"/>
</dbReference>
<reference evidence="2" key="1">
    <citation type="submission" date="2015-07" db="EMBL/GenBank/DDBJ databases">
        <authorList>
            <person name="Noorani M."/>
        </authorList>
    </citation>
    <scope>NUCLEOTIDE SEQUENCE [LARGE SCALE GENOMIC DNA]</scope>
    <source>
        <strain evidence="2">ATCC 27428</strain>
    </source>
</reference>
<sequence length="124" mass="13092">MSGAESADHVSIHVTDCGHQDAGAVFRALESAFPDVTEEARSEVRAAAAGEEHPMVWCMVVDTRTGHVPSTATAVPLSGGVSVDLFGAADPVRKVRQELAAAFSVEDRGTVPGEHELEVRLRLT</sequence>
<dbReference type="EMBL" id="JACHJF010000018">
    <property type="protein sequence ID" value="MBB5121398.1"/>
    <property type="molecule type" value="Genomic_DNA"/>
</dbReference>
<evidence type="ECO:0000313" key="2">
    <source>
        <dbReference type="EMBL" id="PNE33836.1"/>
    </source>
</evidence>
<proteinExistence type="predicted"/>
<name>A0A2N8NYI8_STREU</name>